<feature type="domain" description="AMP-binding enzyme C-terminal" evidence="4">
    <location>
        <begin position="485"/>
        <end position="563"/>
    </location>
</feature>
<dbReference type="InterPro" id="IPR025110">
    <property type="entry name" value="AMP-bd_C"/>
</dbReference>
<dbReference type="Proteomes" id="UP000294530">
    <property type="component" value="Unassembled WGS sequence"/>
</dbReference>
<evidence type="ECO:0000259" key="4">
    <source>
        <dbReference type="Pfam" id="PF13193"/>
    </source>
</evidence>
<dbReference type="InterPro" id="IPR000873">
    <property type="entry name" value="AMP-dep_synth/lig_dom"/>
</dbReference>
<organism evidence="5 6">
    <name type="scientific">Bremia lactucae</name>
    <name type="common">Lettuce downy mildew</name>
    <dbReference type="NCBI Taxonomy" id="4779"/>
    <lineage>
        <taxon>Eukaryota</taxon>
        <taxon>Sar</taxon>
        <taxon>Stramenopiles</taxon>
        <taxon>Oomycota</taxon>
        <taxon>Peronosporomycetes</taxon>
        <taxon>Peronosporales</taxon>
        <taxon>Peronosporaceae</taxon>
        <taxon>Bremia</taxon>
    </lineage>
</organism>
<protein>
    <recommendedName>
        <fullName evidence="7">4-coumarate--CoA ligase</fullName>
    </recommendedName>
</protein>
<dbReference type="PANTHER" id="PTHR24096">
    <property type="entry name" value="LONG-CHAIN-FATTY-ACID--COA LIGASE"/>
    <property type="match status" value="1"/>
</dbReference>
<dbReference type="InterPro" id="IPR020845">
    <property type="entry name" value="AMP-binding_CS"/>
</dbReference>
<keyword evidence="2" id="KW-0436">Ligase</keyword>
<feature type="domain" description="AMP-dependent synthetase/ligase" evidence="3">
    <location>
        <begin position="73"/>
        <end position="433"/>
    </location>
</feature>
<sequence>MLTRRVGSLFLRPQWSRNRIFGESSFHPTLTQIKSSTANDMQRYDRRFHTIVHKSPHRDIEIPRHTIWEVAAHQASVNGDKTAVICGLTHKIVTYRDLITKARRLAASFVKDGFRKGDVVVLHSVNCIEYPVIILALTGLGVVCSPASPLFVASELACQLTQSKARYLITHNELKHVALEAAAIAGLALDYTYTIGKHATSEISNVKSINAMATQTEHEFIYQQIDPTMKIMLPFSSGTTGNPKGVMLSATNLLINALQTSQVEPSGDKFLGLVPFFHIYGMMLIHLSILQSKSIVVLPRFVPETFLTTLATYKIRTAHVAPPVVLFLSNHPLVENFDLSSTKYLVSGGAPVGKQVENRVHERLGIHVKQIYGMTELSPAVNCGEDNYRKPGSVGRLLPNTELRVHCIDSNRDVPHNHKGELLYRGPQVMLGYDNNIEANQHIFTEDGFLRTGDIGYIDDEGFVFVIDRVKELIKYKGHQVAPGELEDVLNHHPAIAESCCIRGKNAQGEEIPKAFVVLQYPDSLDCPTPEDIINYVAKHVAPFKRVREVKFVESIPKNASGKMLRRRLQEQENLFRNDYKI</sequence>
<reference evidence="5 6" key="1">
    <citation type="journal article" date="2021" name="Genome Biol.">
        <title>AFLAP: assembly-free linkage analysis pipeline using k-mers from genome sequencing data.</title>
        <authorList>
            <person name="Fletcher K."/>
            <person name="Zhang L."/>
            <person name="Gil J."/>
            <person name="Han R."/>
            <person name="Cavanaugh K."/>
            <person name="Michelmore R."/>
        </authorList>
    </citation>
    <scope>NUCLEOTIDE SEQUENCE [LARGE SCALE GENOMIC DNA]</scope>
    <source>
        <strain evidence="5 6">SF5</strain>
    </source>
</reference>
<evidence type="ECO:0000256" key="2">
    <source>
        <dbReference type="ARBA" id="ARBA00022598"/>
    </source>
</evidence>
<dbReference type="InterPro" id="IPR045851">
    <property type="entry name" value="AMP-bd_C_sf"/>
</dbReference>
<dbReference type="KEGG" id="blac:94350243"/>
<dbReference type="PROSITE" id="PS00455">
    <property type="entry name" value="AMP_BINDING"/>
    <property type="match status" value="1"/>
</dbReference>
<dbReference type="GO" id="GO:0016405">
    <property type="term" value="F:CoA-ligase activity"/>
    <property type="evidence" value="ECO:0007669"/>
    <property type="project" value="TreeGrafter"/>
</dbReference>
<dbReference type="PANTHER" id="PTHR24096:SF149">
    <property type="entry name" value="AMP-BINDING DOMAIN-CONTAINING PROTEIN-RELATED"/>
    <property type="match status" value="1"/>
</dbReference>
<comment type="caution">
    <text evidence="5">The sequence shown here is derived from an EMBL/GenBank/DDBJ whole genome shotgun (WGS) entry which is preliminary data.</text>
</comment>
<evidence type="ECO:0008006" key="7">
    <source>
        <dbReference type="Google" id="ProtNLM"/>
    </source>
</evidence>
<keyword evidence="6" id="KW-1185">Reference proteome</keyword>
<dbReference type="SUPFAM" id="SSF56801">
    <property type="entry name" value="Acetyl-CoA synthetase-like"/>
    <property type="match status" value="1"/>
</dbReference>
<name>A0A976FRI7_BRELC</name>
<proteinExistence type="inferred from homology"/>
<dbReference type="RefSeq" id="XP_067821166.1">
    <property type="nucleotide sequence ID" value="XM_067964572.1"/>
</dbReference>
<dbReference type="OrthoDB" id="16262at2759"/>
<evidence type="ECO:0000313" key="6">
    <source>
        <dbReference type="Proteomes" id="UP000294530"/>
    </source>
</evidence>
<dbReference type="Gene3D" id="3.30.300.30">
    <property type="match status" value="1"/>
</dbReference>
<evidence type="ECO:0000313" key="5">
    <source>
        <dbReference type="EMBL" id="TDH71667.1"/>
    </source>
</evidence>
<dbReference type="Pfam" id="PF13193">
    <property type="entry name" value="AMP-binding_C"/>
    <property type="match status" value="1"/>
</dbReference>
<dbReference type="Pfam" id="PF00501">
    <property type="entry name" value="AMP-binding"/>
    <property type="match status" value="1"/>
</dbReference>
<dbReference type="Gene3D" id="3.40.50.12780">
    <property type="entry name" value="N-terminal domain of ligase-like"/>
    <property type="match status" value="1"/>
</dbReference>
<comment type="similarity">
    <text evidence="1">Belongs to the ATP-dependent AMP-binding enzyme family.</text>
</comment>
<dbReference type="AlphaFoldDB" id="A0A976FRI7"/>
<evidence type="ECO:0000259" key="3">
    <source>
        <dbReference type="Pfam" id="PF00501"/>
    </source>
</evidence>
<dbReference type="InterPro" id="IPR042099">
    <property type="entry name" value="ANL_N_sf"/>
</dbReference>
<gene>
    <name evidence="5" type="ORF">CCR75_006502</name>
</gene>
<dbReference type="EMBL" id="SHOA02000015">
    <property type="protein sequence ID" value="TDH71667.1"/>
    <property type="molecule type" value="Genomic_DNA"/>
</dbReference>
<evidence type="ECO:0000256" key="1">
    <source>
        <dbReference type="ARBA" id="ARBA00006432"/>
    </source>
</evidence>
<accession>A0A976FRI7</accession>
<dbReference type="GeneID" id="94350243"/>